<keyword evidence="3" id="KW-1185">Reference proteome</keyword>
<keyword evidence="1" id="KW-0732">Signal</keyword>
<reference evidence="2 3" key="1">
    <citation type="submission" date="2022-04" db="EMBL/GenBank/DDBJ databases">
        <title>Hymenobacter sp. isolated from the air.</title>
        <authorList>
            <person name="Won M."/>
            <person name="Lee C.-M."/>
            <person name="Woen H.-Y."/>
            <person name="Kwon S.-W."/>
        </authorList>
    </citation>
    <scope>NUCLEOTIDE SEQUENCE [LARGE SCALE GENOMIC DNA]</scope>
    <source>
        <strain evidence="3">5116 S-27</strain>
    </source>
</reference>
<name>A0ABY4F8U1_9BACT</name>
<evidence type="ECO:0000313" key="2">
    <source>
        <dbReference type="EMBL" id="UOQ53095.1"/>
    </source>
</evidence>
<dbReference type="Proteomes" id="UP000831785">
    <property type="component" value="Chromosome"/>
</dbReference>
<evidence type="ECO:0000313" key="3">
    <source>
        <dbReference type="Proteomes" id="UP000831785"/>
    </source>
</evidence>
<organism evidence="2 3">
    <name type="scientific">Hymenobacter cellulosivorans</name>
    <dbReference type="NCBI Taxonomy" id="2932249"/>
    <lineage>
        <taxon>Bacteria</taxon>
        <taxon>Pseudomonadati</taxon>
        <taxon>Bacteroidota</taxon>
        <taxon>Cytophagia</taxon>
        <taxon>Cytophagales</taxon>
        <taxon>Hymenobacteraceae</taxon>
        <taxon>Hymenobacter</taxon>
    </lineage>
</organism>
<feature type="signal peptide" evidence="1">
    <location>
        <begin position="1"/>
        <end position="24"/>
    </location>
</feature>
<sequence length="103" mass="10933">MKTIGRLLPLAALLVCNAPVAVEAAAPVSTSAASVAARGNFIDTYVKIAVRNYAAANNLPQVTYVYDSQTDFRVYSAGVLVDYGYADLQSDGTYDVYIGGVLY</sequence>
<evidence type="ECO:0000256" key="1">
    <source>
        <dbReference type="SAM" id="SignalP"/>
    </source>
</evidence>
<gene>
    <name evidence="2" type="ORF">MUN80_25595</name>
</gene>
<proteinExistence type="predicted"/>
<accession>A0ABY4F8U1</accession>
<feature type="chain" id="PRO_5046682240" evidence="1">
    <location>
        <begin position="25"/>
        <end position="103"/>
    </location>
</feature>
<dbReference type="EMBL" id="CP095049">
    <property type="protein sequence ID" value="UOQ53095.1"/>
    <property type="molecule type" value="Genomic_DNA"/>
</dbReference>
<dbReference type="RefSeq" id="WP_244717864.1">
    <property type="nucleotide sequence ID" value="NZ_CP095049.1"/>
</dbReference>
<protein>
    <submittedName>
        <fullName evidence="2">Uncharacterized protein</fullName>
    </submittedName>
</protein>